<feature type="region of interest" description="Disordered" evidence="14">
    <location>
        <begin position="227"/>
        <end position="358"/>
    </location>
</feature>
<dbReference type="InterPro" id="IPR012677">
    <property type="entry name" value="Nucleotide-bd_a/b_plait_sf"/>
</dbReference>
<keyword evidence="5" id="KW-0221">Differentiation</keyword>
<feature type="domain" description="HTH La-type RNA-binding" evidence="16">
    <location>
        <begin position="48"/>
        <end position="137"/>
    </location>
</feature>
<evidence type="ECO:0000259" key="15">
    <source>
        <dbReference type="PROSITE" id="PS50102"/>
    </source>
</evidence>
<dbReference type="PROSITE" id="PS50102">
    <property type="entry name" value="RRM"/>
    <property type="match status" value="1"/>
</dbReference>
<evidence type="ECO:0000313" key="21">
    <source>
        <dbReference type="RefSeq" id="XP_011499443.1"/>
    </source>
</evidence>
<dbReference type="RefSeq" id="XP_011499441.1">
    <property type="nucleotide sequence ID" value="XM_011501139.1"/>
</dbReference>
<feature type="compositionally biased region" description="Basic and acidic residues" evidence="14">
    <location>
        <begin position="329"/>
        <end position="358"/>
    </location>
</feature>
<gene>
    <name evidence="19 20 21" type="primary">LOC105363451</name>
</gene>
<dbReference type="InterPro" id="IPR014886">
    <property type="entry name" value="La_xRRM"/>
</dbReference>
<dbReference type="AlphaFoldDB" id="A0AAJ6YJY2"/>
<comment type="subcellular location">
    <subcellularLocation>
        <location evidence="1">Nucleus</location>
        <location evidence="1">Nucleoplasm</location>
    </subcellularLocation>
</comment>
<feature type="domain" description="XRRM" evidence="17">
    <location>
        <begin position="530"/>
        <end position="639"/>
    </location>
</feature>
<keyword evidence="10" id="KW-0508">mRNA splicing</keyword>
<dbReference type="PROSITE" id="PS51939">
    <property type="entry name" value="XRRM"/>
    <property type="match status" value="1"/>
</dbReference>
<dbReference type="Pfam" id="PF05383">
    <property type="entry name" value="La"/>
    <property type="match status" value="1"/>
</dbReference>
<dbReference type="InterPro" id="IPR036390">
    <property type="entry name" value="WH_DNA-bd_sf"/>
</dbReference>
<dbReference type="PANTHER" id="PTHR22792">
    <property type="entry name" value="LUPUS LA PROTEIN-RELATED"/>
    <property type="match status" value="1"/>
</dbReference>
<dbReference type="CTD" id="51574"/>
<dbReference type="CDD" id="cd07323">
    <property type="entry name" value="LAM"/>
    <property type="match status" value="1"/>
</dbReference>
<evidence type="ECO:0000256" key="6">
    <source>
        <dbReference type="ARBA" id="ARBA00022871"/>
    </source>
</evidence>
<dbReference type="GO" id="GO:0003723">
    <property type="term" value="F:RNA binding"/>
    <property type="evidence" value="ECO:0007669"/>
    <property type="project" value="UniProtKB-UniRule"/>
</dbReference>
<dbReference type="PRINTS" id="PR00302">
    <property type="entry name" value="LUPUSLA"/>
</dbReference>
<dbReference type="SMART" id="SM00360">
    <property type="entry name" value="RRM"/>
    <property type="match status" value="1"/>
</dbReference>
<dbReference type="InterPro" id="IPR035979">
    <property type="entry name" value="RBD_domain_sf"/>
</dbReference>
<evidence type="ECO:0000256" key="11">
    <source>
        <dbReference type="ARBA" id="ARBA00023242"/>
    </source>
</evidence>
<organism evidence="18 21">
    <name type="scientific">Ceratosolen solmsi marchali</name>
    <dbReference type="NCBI Taxonomy" id="326594"/>
    <lineage>
        <taxon>Eukaryota</taxon>
        <taxon>Metazoa</taxon>
        <taxon>Ecdysozoa</taxon>
        <taxon>Arthropoda</taxon>
        <taxon>Hexapoda</taxon>
        <taxon>Insecta</taxon>
        <taxon>Pterygota</taxon>
        <taxon>Neoptera</taxon>
        <taxon>Endopterygota</taxon>
        <taxon>Hymenoptera</taxon>
        <taxon>Apocrita</taxon>
        <taxon>Proctotrupomorpha</taxon>
        <taxon>Chalcidoidea</taxon>
        <taxon>Agaonidae</taxon>
        <taxon>Agaoninae</taxon>
        <taxon>Ceratosolen</taxon>
    </lineage>
</organism>
<dbReference type="KEGG" id="csol:105363451"/>
<evidence type="ECO:0000256" key="8">
    <source>
        <dbReference type="ARBA" id="ARBA00023015"/>
    </source>
</evidence>
<keyword evidence="4" id="KW-0507">mRNA processing</keyword>
<comment type="similarity">
    <text evidence="2">Belongs to the LARP7 family.</text>
</comment>
<dbReference type="PANTHER" id="PTHR22792:SF62">
    <property type="entry name" value="LA-RELATED PROTEIN 7"/>
    <property type="match status" value="1"/>
</dbReference>
<feature type="compositionally biased region" description="Basic and acidic residues" evidence="14">
    <location>
        <begin position="256"/>
        <end position="267"/>
    </location>
</feature>
<keyword evidence="6" id="KW-0744">Spermatogenesis</keyword>
<evidence type="ECO:0000256" key="1">
    <source>
        <dbReference type="ARBA" id="ARBA00004642"/>
    </source>
</evidence>
<dbReference type="Gene3D" id="3.30.70.330">
    <property type="match status" value="2"/>
</dbReference>
<keyword evidence="9" id="KW-0804">Transcription</keyword>
<dbReference type="InterPro" id="IPR045180">
    <property type="entry name" value="La_dom_prot"/>
</dbReference>
<evidence type="ECO:0000256" key="5">
    <source>
        <dbReference type="ARBA" id="ARBA00022782"/>
    </source>
</evidence>
<dbReference type="RefSeq" id="XP_011499442.1">
    <property type="nucleotide sequence ID" value="XM_011501140.1"/>
</dbReference>
<proteinExistence type="inferred from homology"/>
<evidence type="ECO:0000256" key="13">
    <source>
        <dbReference type="PROSITE-ProRule" id="PRU00332"/>
    </source>
</evidence>
<dbReference type="SMART" id="SM00715">
    <property type="entry name" value="LA"/>
    <property type="match status" value="1"/>
</dbReference>
<dbReference type="GO" id="GO:0030154">
    <property type="term" value="P:cell differentiation"/>
    <property type="evidence" value="ECO:0007669"/>
    <property type="project" value="UniProtKB-KW"/>
</dbReference>
<evidence type="ECO:0000259" key="17">
    <source>
        <dbReference type="PROSITE" id="PS51939"/>
    </source>
</evidence>
<evidence type="ECO:0000313" key="19">
    <source>
        <dbReference type="RefSeq" id="XP_011499441.1"/>
    </source>
</evidence>
<reference evidence="19 20" key="1">
    <citation type="submission" date="2025-04" db="UniProtKB">
        <authorList>
            <consortium name="RefSeq"/>
        </authorList>
    </citation>
    <scope>IDENTIFICATION</scope>
</reference>
<evidence type="ECO:0000256" key="7">
    <source>
        <dbReference type="ARBA" id="ARBA00022884"/>
    </source>
</evidence>
<evidence type="ECO:0000256" key="10">
    <source>
        <dbReference type="ARBA" id="ARBA00023187"/>
    </source>
</evidence>
<dbReference type="InterPro" id="IPR006630">
    <property type="entry name" value="La_HTH"/>
</dbReference>
<feature type="region of interest" description="Disordered" evidence="14">
    <location>
        <begin position="419"/>
        <end position="453"/>
    </location>
</feature>
<dbReference type="GO" id="GO:0005654">
    <property type="term" value="C:nucleoplasm"/>
    <property type="evidence" value="ECO:0007669"/>
    <property type="project" value="UniProtKB-SubCell"/>
</dbReference>
<dbReference type="InterPro" id="IPR000504">
    <property type="entry name" value="RRM_dom"/>
</dbReference>
<dbReference type="Pfam" id="PF08777">
    <property type="entry name" value="RRM_3"/>
    <property type="match status" value="1"/>
</dbReference>
<evidence type="ECO:0000256" key="14">
    <source>
        <dbReference type="SAM" id="MobiDB-lite"/>
    </source>
</evidence>
<dbReference type="GO" id="GO:0008380">
    <property type="term" value="P:RNA splicing"/>
    <property type="evidence" value="ECO:0007669"/>
    <property type="project" value="UniProtKB-KW"/>
</dbReference>
<dbReference type="Gene3D" id="1.10.10.10">
    <property type="entry name" value="Winged helix-like DNA-binding domain superfamily/Winged helix DNA-binding domain"/>
    <property type="match status" value="1"/>
</dbReference>
<dbReference type="GO" id="GO:0007283">
    <property type="term" value="P:spermatogenesis"/>
    <property type="evidence" value="ECO:0007669"/>
    <property type="project" value="UniProtKB-KW"/>
</dbReference>
<dbReference type="SUPFAM" id="SSF54928">
    <property type="entry name" value="RNA-binding domain, RBD"/>
    <property type="match status" value="1"/>
</dbReference>
<dbReference type="GO" id="GO:1990904">
    <property type="term" value="C:ribonucleoprotein complex"/>
    <property type="evidence" value="ECO:0007669"/>
    <property type="project" value="UniProtKB-UniRule"/>
</dbReference>
<evidence type="ECO:0000313" key="18">
    <source>
        <dbReference type="Proteomes" id="UP000695007"/>
    </source>
</evidence>
<evidence type="ECO:0000256" key="2">
    <source>
        <dbReference type="ARBA" id="ARBA00008680"/>
    </source>
</evidence>
<evidence type="ECO:0000256" key="4">
    <source>
        <dbReference type="ARBA" id="ARBA00022664"/>
    </source>
</evidence>
<dbReference type="InterPro" id="IPR034887">
    <property type="entry name" value="LARP7_RRM1"/>
</dbReference>
<dbReference type="PROSITE" id="PS50961">
    <property type="entry name" value="HTH_LA"/>
    <property type="match status" value="1"/>
</dbReference>
<accession>A0AAJ6YJY2</accession>
<dbReference type="GeneID" id="105363451"/>
<evidence type="ECO:0000256" key="3">
    <source>
        <dbReference type="ARBA" id="ARBA00015867"/>
    </source>
</evidence>
<dbReference type="CDD" id="cd12290">
    <property type="entry name" value="RRM1_LARP7"/>
    <property type="match status" value="1"/>
</dbReference>
<dbReference type="GO" id="GO:0006397">
    <property type="term" value="P:mRNA processing"/>
    <property type="evidence" value="ECO:0007669"/>
    <property type="project" value="UniProtKB-KW"/>
</dbReference>
<protein>
    <recommendedName>
        <fullName evidence="3">La-related protein 7</fullName>
    </recommendedName>
    <alternativeName>
        <fullName evidence="12">La ribonucleoprotein domain family member 7</fullName>
    </alternativeName>
</protein>
<feature type="domain" description="RRM" evidence="15">
    <location>
        <begin position="142"/>
        <end position="219"/>
    </location>
</feature>
<feature type="compositionally biased region" description="Polar residues" evidence="14">
    <location>
        <begin position="244"/>
        <end position="255"/>
    </location>
</feature>
<dbReference type="Proteomes" id="UP000695007">
    <property type="component" value="Unplaced"/>
</dbReference>
<dbReference type="InterPro" id="IPR036388">
    <property type="entry name" value="WH-like_DNA-bd_sf"/>
</dbReference>
<dbReference type="RefSeq" id="XP_011499443.1">
    <property type="nucleotide sequence ID" value="XM_011501141.1"/>
</dbReference>
<evidence type="ECO:0000313" key="20">
    <source>
        <dbReference type="RefSeq" id="XP_011499442.1"/>
    </source>
</evidence>
<evidence type="ECO:0000256" key="12">
    <source>
        <dbReference type="ARBA" id="ARBA00029640"/>
    </source>
</evidence>
<dbReference type="Pfam" id="PF00076">
    <property type="entry name" value="RRM_1"/>
    <property type="match status" value="1"/>
</dbReference>
<keyword evidence="8" id="KW-0805">Transcription regulation</keyword>
<evidence type="ECO:0000259" key="16">
    <source>
        <dbReference type="PROSITE" id="PS50961"/>
    </source>
</evidence>
<keyword evidence="18" id="KW-1185">Reference proteome</keyword>
<keyword evidence="7 13" id="KW-0694">RNA-binding</keyword>
<evidence type="ECO:0000256" key="9">
    <source>
        <dbReference type="ARBA" id="ARBA00023163"/>
    </source>
</evidence>
<feature type="compositionally biased region" description="Basic and acidic residues" evidence="14">
    <location>
        <begin position="227"/>
        <end position="243"/>
    </location>
</feature>
<dbReference type="InterPro" id="IPR002344">
    <property type="entry name" value="Lupus_La"/>
</dbReference>
<dbReference type="SUPFAM" id="SSF46785">
    <property type="entry name" value="Winged helix' DNA-binding domain"/>
    <property type="match status" value="1"/>
</dbReference>
<name>A0AAJ6YJY2_9HYME</name>
<feature type="compositionally biased region" description="Basic residues" evidence="14">
    <location>
        <begin position="442"/>
        <end position="453"/>
    </location>
</feature>
<keyword evidence="11" id="KW-0539">Nucleus</keyword>
<sequence length="650" mass="75282">MVSEELNTDIELASEVIPVPQIQPEAKALNVLNATNEESNNIHHGKIRHRKKALHAAILKQMEFYFGDSNLSKDRYLAGLIKKEPNIDLEVFLRFNKIRSLTTDVNRIINALKKSTILKVSEDGTKVFRVTPIAEKQNIDECTVYIQRLPSDADHEWLTTLFSEYGPVAYVSIPKFKYNHKIKGFAFIEFETPEAAEKCLKAFRAKGCELPSQTSPMDVLSITTYTEENKQDENDLHTFRKPNENNYDSKVNGDNVQKDKPLEYEKSKVKRKRKKSMKTDDAGDSGTDQSDTTKSKKRKNTDSDKELNTYLSDSNVEDEKRGKKRKNRLSLEEIHDSGNESHKILKESCKKQKKIKSEETVQIPIQTESITTEDNREIAEYSNEEDLSDKRKNLKESYKKQKKIKTEEIEVKIEHGSLKAEAADTLDNEEPVEYSNGDVSEKKKKKKRKRKHHGAYEVLETADMGLQVMGKRDWKKLRNKYLELQRSKMKQLKQHMRRARRNQWGDRNKIEVEHEESVDSKKEKPASNLEFVPGVIVKVEFNEPCVDVKDFKLELKSNSNIKYIDIKEGAHEAFIRCDSSEATATLVQKSNETKHFTVLTGDEEKSYWDKIVKDREEKIGNKIRVKQRGRNKLLKKAEKELGKHIKFDEV</sequence>